<keyword evidence="2" id="KW-1185">Reference proteome</keyword>
<protein>
    <submittedName>
        <fullName evidence="1">Uncharacterized protein</fullName>
    </submittedName>
</protein>
<dbReference type="AlphaFoldDB" id="A0A9E7GD07"/>
<gene>
    <name evidence="1" type="ORF">MUK42_05941</name>
</gene>
<proteinExistence type="predicted"/>
<name>A0A9E7GD07_9LILI</name>
<accession>A0A9E7GD07</accession>
<evidence type="ECO:0000313" key="2">
    <source>
        <dbReference type="Proteomes" id="UP001055439"/>
    </source>
</evidence>
<evidence type="ECO:0000313" key="1">
    <source>
        <dbReference type="EMBL" id="URE09729.1"/>
    </source>
</evidence>
<dbReference type="Proteomes" id="UP001055439">
    <property type="component" value="Chromosome 6"/>
</dbReference>
<dbReference type="EMBL" id="CP097508">
    <property type="protein sequence ID" value="URE09729.1"/>
    <property type="molecule type" value="Genomic_DNA"/>
</dbReference>
<reference evidence="1" key="1">
    <citation type="submission" date="2022-05" db="EMBL/GenBank/DDBJ databases">
        <title>The Musa troglodytarum L. genome provides insights into the mechanism of non-climacteric behaviour and enrichment of carotenoids.</title>
        <authorList>
            <person name="Wang J."/>
        </authorList>
    </citation>
    <scope>NUCLEOTIDE SEQUENCE</scope>
    <source>
        <tissue evidence="1">Leaf</tissue>
    </source>
</reference>
<sequence length="93" mass="9814">MTKTFYGKYRMLDSGPISYCIIANPTDRIHLSVSHSTKSFVAVEEHRLPPISFPGVLLLPPTSSSSSAAAAAAADPSFIDSVATAEAAIWSST</sequence>
<organism evidence="1 2">
    <name type="scientific">Musa troglodytarum</name>
    <name type="common">fe'i banana</name>
    <dbReference type="NCBI Taxonomy" id="320322"/>
    <lineage>
        <taxon>Eukaryota</taxon>
        <taxon>Viridiplantae</taxon>
        <taxon>Streptophyta</taxon>
        <taxon>Embryophyta</taxon>
        <taxon>Tracheophyta</taxon>
        <taxon>Spermatophyta</taxon>
        <taxon>Magnoliopsida</taxon>
        <taxon>Liliopsida</taxon>
        <taxon>Zingiberales</taxon>
        <taxon>Musaceae</taxon>
        <taxon>Musa</taxon>
    </lineage>
</organism>